<feature type="chain" id="PRO_5045819286" evidence="5">
    <location>
        <begin position="18"/>
        <end position="768"/>
    </location>
</feature>
<dbReference type="RefSeq" id="WP_277414227.1">
    <property type="nucleotide sequence ID" value="NZ_CP119083.1"/>
</dbReference>
<protein>
    <submittedName>
        <fullName evidence="6">Penicillin acylase family protein</fullName>
    </submittedName>
</protein>
<keyword evidence="2 5" id="KW-0732">Signal</keyword>
<dbReference type="Proteomes" id="UP001216510">
    <property type="component" value="Chromosome"/>
</dbReference>
<evidence type="ECO:0000256" key="4">
    <source>
        <dbReference type="ARBA" id="ARBA00023145"/>
    </source>
</evidence>
<evidence type="ECO:0000313" key="7">
    <source>
        <dbReference type="Proteomes" id="UP001216510"/>
    </source>
</evidence>
<evidence type="ECO:0000256" key="1">
    <source>
        <dbReference type="ARBA" id="ARBA00006586"/>
    </source>
</evidence>
<dbReference type="Pfam" id="PF01804">
    <property type="entry name" value="Penicil_amidase"/>
    <property type="match status" value="1"/>
</dbReference>
<gene>
    <name evidence="6" type="ORF">PX653_18575</name>
</gene>
<dbReference type="PROSITE" id="PS51257">
    <property type="entry name" value="PROKAR_LIPOPROTEIN"/>
    <property type="match status" value="1"/>
</dbReference>
<dbReference type="PANTHER" id="PTHR34218">
    <property type="entry name" value="PEPTIDASE S45 PENICILLIN AMIDASE"/>
    <property type="match status" value="1"/>
</dbReference>
<sequence>MKQPTVLAALCTLPLLAACGGSDHSPTVPRLSAVIQRTSFGIPHIQANDEASLGYGIGYAYAEDNFCLLASEVATVAGERSRHFGMDGNSSDNPELAVNNLDSDFFFRQWNNDEIVQAAWQAQPAQVQALMRGYVAGVNRYLAQKGTAGLPAQCRNGSWVRPLTERDVIRLMRRTTMTATAWIGDVARTQPPGDAPAVAAARSGRKLALRGSASNAVAVGADASAHGGGLLLGQPHLPWGEAQRFWQVHLTIPGKMDVMGATLPGLPAVAIGFTQQFAWTHTTDTAAHATLYALKLDPADPTRYLVDGQSRPLLRRTVSVPVKLPDGSLGTRSRTLYGTEDGPLISSAGVLDWTRTTAYVLRDANAVNHRAVAQWYRMNLATSLAELKEANLQLAGNPWNNTIAADRAGNTLMMDVAPVANLPDDVLERCLVPELAALVEDGLFVLDGSTAACAWRDEAGAAQPGTVPARRLPLLERRDFVQNANDSAWLTNPAAPLTGFSPLVSRDGVPQGARTRLALTELQRRLRSGPLTAADLRDMALDDKVYLAALALPDVRVWCGTAAVTAELRNGCAALATWTGDAGYGANAGLPYFMAMLAKGLAQDNAWTVPFDPSDPVDTPRGLNHRDPAVAQALADGLARKVRQFEAAGIGAEARLGDFQVSRRGGSALPVHGGPGELGVFNTIDVAAAPRDGRFEVTGGTSYVQVVELGSAGPRAQALLAYSQSDDPASPHHADQTRRFVERQWVTLPFTPAEIAADPALRRQEIRE</sequence>
<dbReference type="Gene3D" id="2.30.120.10">
    <property type="match status" value="1"/>
</dbReference>
<keyword evidence="7" id="KW-1185">Reference proteome</keyword>
<dbReference type="SUPFAM" id="SSF56235">
    <property type="entry name" value="N-terminal nucleophile aminohydrolases (Ntn hydrolases)"/>
    <property type="match status" value="1"/>
</dbReference>
<dbReference type="Gene3D" id="1.10.1400.10">
    <property type="match status" value="1"/>
</dbReference>
<dbReference type="Gene3D" id="1.10.439.10">
    <property type="entry name" value="Penicillin Amidohydrolase, domain 1"/>
    <property type="match status" value="1"/>
</dbReference>
<name>A0ABY8B6A2_9BURK</name>
<dbReference type="InterPro" id="IPR043147">
    <property type="entry name" value="Penicillin_amidase_A-knob"/>
</dbReference>
<feature type="signal peptide" evidence="5">
    <location>
        <begin position="1"/>
        <end position="17"/>
    </location>
</feature>
<evidence type="ECO:0000256" key="2">
    <source>
        <dbReference type="ARBA" id="ARBA00022729"/>
    </source>
</evidence>
<dbReference type="InterPro" id="IPR043146">
    <property type="entry name" value="Penicillin_amidase_N_B-knob"/>
</dbReference>
<comment type="similarity">
    <text evidence="1">Belongs to the peptidase S45 family.</text>
</comment>
<reference evidence="6 7" key="1">
    <citation type="submission" date="2023-02" db="EMBL/GenBank/DDBJ databases">
        <title>Gemone sequence of Telluria chitinolytica ACM 3522T.</title>
        <authorList>
            <person name="Frediansyah A."/>
            <person name="Miess H."/>
            <person name="Gross H."/>
        </authorList>
    </citation>
    <scope>NUCLEOTIDE SEQUENCE [LARGE SCALE GENOMIC DNA]</scope>
    <source>
        <strain evidence="6 7">ACM 3522</strain>
    </source>
</reference>
<proteinExistence type="inferred from homology"/>
<keyword evidence="3" id="KW-0378">Hydrolase</keyword>
<evidence type="ECO:0000256" key="5">
    <source>
        <dbReference type="SAM" id="SignalP"/>
    </source>
</evidence>
<organism evidence="6 7">
    <name type="scientific">Pseudoduganella chitinolytica</name>
    <dbReference type="NCBI Taxonomy" id="34070"/>
    <lineage>
        <taxon>Bacteria</taxon>
        <taxon>Pseudomonadati</taxon>
        <taxon>Pseudomonadota</taxon>
        <taxon>Betaproteobacteria</taxon>
        <taxon>Burkholderiales</taxon>
        <taxon>Oxalobacteraceae</taxon>
        <taxon>Telluria group</taxon>
        <taxon>Pseudoduganella</taxon>
    </lineage>
</organism>
<evidence type="ECO:0000256" key="3">
    <source>
        <dbReference type="ARBA" id="ARBA00022801"/>
    </source>
</evidence>
<evidence type="ECO:0000313" key="6">
    <source>
        <dbReference type="EMBL" id="WEF31455.1"/>
    </source>
</evidence>
<keyword evidence="4" id="KW-0865">Zymogen</keyword>
<dbReference type="InterPro" id="IPR023343">
    <property type="entry name" value="Penicillin_amidase_dom1"/>
</dbReference>
<dbReference type="InterPro" id="IPR002692">
    <property type="entry name" value="S45"/>
</dbReference>
<accession>A0ABY8B6A2</accession>
<dbReference type="InterPro" id="IPR029055">
    <property type="entry name" value="Ntn_hydrolases_N"/>
</dbReference>
<dbReference type="Gene3D" id="3.60.20.10">
    <property type="entry name" value="Glutamine Phosphoribosylpyrophosphate, subunit 1, domain 1"/>
    <property type="match status" value="1"/>
</dbReference>
<dbReference type="EMBL" id="CP119083">
    <property type="protein sequence ID" value="WEF31455.1"/>
    <property type="molecule type" value="Genomic_DNA"/>
</dbReference>
<dbReference type="PANTHER" id="PTHR34218:SF3">
    <property type="entry name" value="ACYL-HOMOSERINE LACTONE ACYLASE PVDQ"/>
    <property type="match status" value="1"/>
</dbReference>